<reference evidence="6 7" key="1">
    <citation type="submission" date="2020-02" db="EMBL/GenBank/DDBJ databases">
        <authorList>
            <person name="Hogendoorn C."/>
        </authorList>
    </citation>
    <scope>NUCLEOTIDE SEQUENCE [LARGE SCALE GENOMIC DNA]</scope>
    <source>
        <strain evidence="6">METHB21</strain>
    </source>
</reference>
<dbReference type="GO" id="GO:0043565">
    <property type="term" value="F:sequence-specific DNA binding"/>
    <property type="evidence" value="ECO:0007669"/>
    <property type="project" value="TreeGrafter"/>
</dbReference>
<dbReference type="Pfam" id="PF03466">
    <property type="entry name" value="LysR_substrate"/>
    <property type="match status" value="1"/>
</dbReference>
<dbReference type="Pfam" id="PF00126">
    <property type="entry name" value="HTH_1"/>
    <property type="match status" value="1"/>
</dbReference>
<dbReference type="Proteomes" id="UP000494216">
    <property type="component" value="Unassembled WGS sequence"/>
</dbReference>
<dbReference type="InterPro" id="IPR058163">
    <property type="entry name" value="LysR-type_TF_proteobact-type"/>
</dbReference>
<dbReference type="PANTHER" id="PTHR30537">
    <property type="entry name" value="HTH-TYPE TRANSCRIPTIONAL REGULATOR"/>
    <property type="match status" value="1"/>
</dbReference>
<keyword evidence="3" id="KW-0238">DNA-binding</keyword>
<dbReference type="InterPro" id="IPR000847">
    <property type="entry name" value="LysR_HTH_N"/>
</dbReference>
<evidence type="ECO:0000256" key="1">
    <source>
        <dbReference type="ARBA" id="ARBA00009437"/>
    </source>
</evidence>
<dbReference type="Gene3D" id="3.40.190.290">
    <property type="match status" value="1"/>
</dbReference>
<dbReference type="SUPFAM" id="SSF46785">
    <property type="entry name" value="Winged helix' DNA-binding domain"/>
    <property type="match status" value="1"/>
</dbReference>
<dbReference type="AlphaFoldDB" id="A0A8S0X8X5"/>
<dbReference type="GO" id="GO:0006351">
    <property type="term" value="P:DNA-templated transcription"/>
    <property type="evidence" value="ECO:0007669"/>
    <property type="project" value="TreeGrafter"/>
</dbReference>
<dbReference type="FunFam" id="1.10.10.10:FF:000001">
    <property type="entry name" value="LysR family transcriptional regulator"/>
    <property type="match status" value="1"/>
</dbReference>
<comment type="caution">
    <text evidence="6">The sequence shown here is derived from an EMBL/GenBank/DDBJ whole genome shotgun (WGS) entry which is preliminary data.</text>
</comment>
<keyword evidence="7" id="KW-1185">Reference proteome</keyword>
<dbReference type="GO" id="GO:0003700">
    <property type="term" value="F:DNA-binding transcription factor activity"/>
    <property type="evidence" value="ECO:0007669"/>
    <property type="project" value="InterPro"/>
</dbReference>
<dbReference type="Gene3D" id="1.10.10.10">
    <property type="entry name" value="Winged helix-like DNA-binding domain superfamily/Winged helix DNA-binding domain"/>
    <property type="match status" value="1"/>
</dbReference>
<dbReference type="RefSeq" id="WP_174626478.1">
    <property type="nucleotide sequence ID" value="NZ_CADCXN010000076.1"/>
</dbReference>
<protein>
    <submittedName>
        <fullName evidence="6">LysR family transcriptional regulator</fullName>
    </submittedName>
</protein>
<evidence type="ECO:0000313" key="6">
    <source>
        <dbReference type="EMBL" id="CAA9891634.1"/>
    </source>
</evidence>
<evidence type="ECO:0000313" key="7">
    <source>
        <dbReference type="Proteomes" id="UP000494216"/>
    </source>
</evidence>
<dbReference type="PROSITE" id="PS50931">
    <property type="entry name" value="HTH_LYSR"/>
    <property type="match status" value="1"/>
</dbReference>
<dbReference type="CDD" id="cd08422">
    <property type="entry name" value="PBP2_CrgA_like"/>
    <property type="match status" value="1"/>
</dbReference>
<dbReference type="PANTHER" id="PTHR30537:SF5">
    <property type="entry name" value="HTH-TYPE TRANSCRIPTIONAL ACTIVATOR TTDR-RELATED"/>
    <property type="match status" value="1"/>
</dbReference>
<accession>A0A8S0X8X5</accession>
<organism evidence="6 7">
    <name type="scientific">Candidatus Methylobacter favarea</name>
    <dbReference type="NCBI Taxonomy" id="2707345"/>
    <lineage>
        <taxon>Bacteria</taxon>
        <taxon>Pseudomonadati</taxon>
        <taxon>Pseudomonadota</taxon>
        <taxon>Gammaproteobacteria</taxon>
        <taxon>Methylococcales</taxon>
        <taxon>Methylococcaceae</taxon>
        <taxon>Methylobacter</taxon>
    </lineage>
</organism>
<feature type="domain" description="HTH lysR-type" evidence="5">
    <location>
        <begin position="1"/>
        <end position="59"/>
    </location>
</feature>
<comment type="similarity">
    <text evidence="1">Belongs to the LysR transcriptional regulatory family.</text>
</comment>
<sequence length="299" mass="33946">MDKLNNMQVFCRIVELGSFAAVAREMHFSAMMISKYMAQLEDSLGVALLNRTTRQISLTEAGEVYYYRSKQLLDDFSELDEYTSQLGRHVKGTLKINAPIDFGGIYMVPAIDAYQREYPEVKILMTLLNSHVNLIQGSVDLAILVTDTLELGVVARKIAETRLGTYASPGYIAKYGKPEHIDQLKFHRCLHYVDTPHKDYWIFRVNGEEIKIKANWHFASNNGRALCQAAALGMGITQAPEISVANYLAEGKLIEILQNYRIPLLAIYATYLQRRFLPAKLTTFVNFLIKYFAEKTGIK</sequence>
<evidence type="ECO:0000256" key="2">
    <source>
        <dbReference type="ARBA" id="ARBA00023015"/>
    </source>
</evidence>
<evidence type="ECO:0000256" key="4">
    <source>
        <dbReference type="ARBA" id="ARBA00023163"/>
    </source>
</evidence>
<evidence type="ECO:0000256" key="3">
    <source>
        <dbReference type="ARBA" id="ARBA00023125"/>
    </source>
</evidence>
<dbReference type="InterPro" id="IPR036390">
    <property type="entry name" value="WH_DNA-bd_sf"/>
</dbReference>
<keyword evidence="2" id="KW-0805">Transcription regulation</keyword>
<evidence type="ECO:0000259" key="5">
    <source>
        <dbReference type="PROSITE" id="PS50931"/>
    </source>
</evidence>
<dbReference type="InterPro" id="IPR005119">
    <property type="entry name" value="LysR_subst-bd"/>
</dbReference>
<dbReference type="EMBL" id="CADCXN010000076">
    <property type="protein sequence ID" value="CAA9891634.1"/>
    <property type="molecule type" value="Genomic_DNA"/>
</dbReference>
<proteinExistence type="inferred from homology"/>
<gene>
    <name evidence="6" type="ORF">METHB2_460027</name>
</gene>
<keyword evidence="4" id="KW-0804">Transcription</keyword>
<name>A0A8S0X8X5_9GAMM</name>
<dbReference type="InterPro" id="IPR036388">
    <property type="entry name" value="WH-like_DNA-bd_sf"/>
</dbReference>
<dbReference type="SUPFAM" id="SSF53850">
    <property type="entry name" value="Periplasmic binding protein-like II"/>
    <property type="match status" value="1"/>
</dbReference>